<name>A0A2P2IHA0_RHIMU</name>
<evidence type="ECO:0000256" key="1">
    <source>
        <dbReference type="SAM" id="Phobius"/>
    </source>
</evidence>
<dbReference type="EMBL" id="GGEC01000115">
    <property type="protein sequence ID" value="MBW80598.1"/>
    <property type="molecule type" value="Transcribed_RNA"/>
</dbReference>
<accession>A0A2P2IHA0</accession>
<feature type="transmembrane region" description="Helical" evidence="1">
    <location>
        <begin position="126"/>
        <end position="146"/>
    </location>
</feature>
<proteinExistence type="predicted"/>
<evidence type="ECO:0000313" key="2">
    <source>
        <dbReference type="EMBL" id="MBW80598.1"/>
    </source>
</evidence>
<keyword evidence="1" id="KW-0472">Membrane</keyword>
<organism evidence="2">
    <name type="scientific">Rhizophora mucronata</name>
    <name type="common">Asiatic mangrove</name>
    <dbReference type="NCBI Taxonomy" id="61149"/>
    <lineage>
        <taxon>Eukaryota</taxon>
        <taxon>Viridiplantae</taxon>
        <taxon>Streptophyta</taxon>
        <taxon>Embryophyta</taxon>
        <taxon>Tracheophyta</taxon>
        <taxon>Spermatophyta</taxon>
        <taxon>Magnoliopsida</taxon>
        <taxon>eudicotyledons</taxon>
        <taxon>Gunneridae</taxon>
        <taxon>Pentapetalae</taxon>
        <taxon>rosids</taxon>
        <taxon>fabids</taxon>
        <taxon>Malpighiales</taxon>
        <taxon>Rhizophoraceae</taxon>
        <taxon>Rhizophora</taxon>
    </lineage>
</organism>
<dbReference type="AlphaFoldDB" id="A0A2P2IHA0"/>
<protein>
    <submittedName>
        <fullName evidence="2">Uncharacterized protein</fullName>
    </submittedName>
</protein>
<keyword evidence="1" id="KW-0812">Transmembrane</keyword>
<reference evidence="2" key="1">
    <citation type="submission" date="2018-02" db="EMBL/GenBank/DDBJ databases">
        <title>Rhizophora mucronata_Transcriptome.</title>
        <authorList>
            <person name="Meera S.P."/>
            <person name="Sreeshan A."/>
            <person name="Augustine A."/>
        </authorList>
    </citation>
    <scope>NUCLEOTIDE SEQUENCE</scope>
    <source>
        <tissue evidence="2">Leaf</tissue>
    </source>
</reference>
<keyword evidence="1" id="KW-1133">Transmembrane helix</keyword>
<sequence length="160" mass="18801">MQRVSGIRWALRAGYRVTTGSSLDSEVTRIATVTTEVTMTTGILWLWVGCLTPTTILYRAIFRSCNGGPSQCQLYEQQQRFLRKSRKVQAYGILNRYRVVSMETEYVHIYICKLEKQKVKPRTNSWVLIQTDFAFLFFSYFFNTVLKEFLELTWKLKARI</sequence>